<proteinExistence type="predicted"/>
<dbReference type="Proteomes" id="UP001501004">
    <property type="component" value="Unassembled WGS sequence"/>
</dbReference>
<dbReference type="EMBL" id="BAABAE010000001">
    <property type="protein sequence ID" value="GAA3729922.1"/>
    <property type="molecule type" value="Genomic_DNA"/>
</dbReference>
<gene>
    <name evidence="1" type="ORF">GCM10022239_03180</name>
</gene>
<accession>A0ABP7F328</accession>
<name>A0ABP7F328_9MICO</name>
<keyword evidence="2" id="KW-1185">Reference proteome</keyword>
<organism evidence="1 2">
    <name type="scientific">Leifsonella bigeumensis</name>
    <dbReference type="NCBI Taxonomy" id="433643"/>
    <lineage>
        <taxon>Bacteria</taxon>
        <taxon>Bacillati</taxon>
        <taxon>Actinomycetota</taxon>
        <taxon>Actinomycetes</taxon>
        <taxon>Micrococcales</taxon>
        <taxon>Microbacteriaceae</taxon>
        <taxon>Leifsonella</taxon>
    </lineage>
</organism>
<evidence type="ECO:0000313" key="1">
    <source>
        <dbReference type="EMBL" id="GAA3729922.1"/>
    </source>
</evidence>
<sequence>MLRIGAQGRLRTEIVRTEEELVDVTALDQRFWQVSVAGEVAGYVDEIEVAGETRYRARRLKYPDGRWVVIGEWWELDPALAACADVPPRKARVRKLVVPPQDRWF</sequence>
<comment type="caution">
    <text evidence="1">The sequence shown here is derived from an EMBL/GenBank/DDBJ whole genome shotgun (WGS) entry which is preliminary data.</text>
</comment>
<protein>
    <submittedName>
        <fullName evidence="1">Uncharacterized protein</fullName>
    </submittedName>
</protein>
<evidence type="ECO:0000313" key="2">
    <source>
        <dbReference type="Proteomes" id="UP001501004"/>
    </source>
</evidence>
<reference evidence="2" key="1">
    <citation type="journal article" date="2019" name="Int. J. Syst. Evol. Microbiol.">
        <title>The Global Catalogue of Microorganisms (GCM) 10K type strain sequencing project: providing services to taxonomists for standard genome sequencing and annotation.</title>
        <authorList>
            <consortium name="The Broad Institute Genomics Platform"/>
            <consortium name="The Broad Institute Genome Sequencing Center for Infectious Disease"/>
            <person name="Wu L."/>
            <person name="Ma J."/>
        </authorList>
    </citation>
    <scope>NUCLEOTIDE SEQUENCE [LARGE SCALE GENOMIC DNA]</scope>
    <source>
        <strain evidence="2">JCM 16949</strain>
    </source>
</reference>